<accession>C5M129</accession>
<dbReference type="Proteomes" id="UP000007800">
    <property type="component" value="Unassembled WGS sequence"/>
</dbReference>
<dbReference type="RefSeq" id="XP_002764542.1">
    <property type="nucleotide sequence ID" value="XM_002764496.1"/>
</dbReference>
<evidence type="ECO:0000313" key="1">
    <source>
        <dbReference type="EMBL" id="EEQ97259.1"/>
    </source>
</evidence>
<keyword evidence="2" id="KW-1185">Reference proteome</keyword>
<reference evidence="1 2" key="1">
    <citation type="submission" date="2008-07" db="EMBL/GenBank/DDBJ databases">
        <authorList>
            <person name="El-Sayed N."/>
            <person name="Caler E."/>
            <person name="Inman J."/>
            <person name="Amedeo P."/>
            <person name="Hass B."/>
            <person name="Wortman J."/>
        </authorList>
    </citation>
    <scope>NUCLEOTIDE SEQUENCE [LARGE SCALE GENOMIC DNA]</scope>
    <source>
        <strain evidence="2">ATCC 50983 / TXsc</strain>
    </source>
</reference>
<organism evidence="2">
    <name type="scientific">Perkinsus marinus (strain ATCC 50983 / TXsc)</name>
    <dbReference type="NCBI Taxonomy" id="423536"/>
    <lineage>
        <taxon>Eukaryota</taxon>
        <taxon>Sar</taxon>
        <taxon>Alveolata</taxon>
        <taxon>Perkinsozoa</taxon>
        <taxon>Perkinsea</taxon>
        <taxon>Perkinsida</taxon>
        <taxon>Perkinsidae</taxon>
        <taxon>Perkinsus</taxon>
    </lineage>
</organism>
<gene>
    <name evidence="1" type="ORF">Pmar_PMAR024700</name>
</gene>
<proteinExistence type="predicted"/>
<name>C5M129_PERM5</name>
<dbReference type="EMBL" id="GG687290">
    <property type="protein sequence ID" value="EEQ97259.1"/>
    <property type="molecule type" value="Genomic_DNA"/>
</dbReference>
<dbReference type="AlphaFoldDB" id="C5M129"/>
<sequence>MSSAEPESDSELLDSWAGSAVFDEDPSLSRRATSSRSPPSTTSRVSAFFTAGRRAVSNSISATGALIKGLSESLPEALAGPEPATPEVEEILLHLRQLLAELLLDMSGSADASSVTVGILSDIRVKKCLDEAVLATTFLDELADALLDIWYVSRFDDGVLSSWSPVSQTAWLQQLLKVTVGADINNSSVINVRLAIHLLISAVYQLGMAIMAELEASTFDRWRSSMVTLLERVENLDRYRIIRRKMANSCGDKAAGSIFFSQLAFIEYYDDSVSEAEEKPKIFKLDVNWKEGDLISRDRASRRSTLIPSVGDAELETQTRAGRANIYSSNTDK</sequence>
<dbReference type="GeneID" id="9054407"/>
<protein>
    <submittedName>
        <fullName evidence="1">Uncharacterized protein</fullName>
    </submittedName>
</protein>
<evidence type="ECO:0000313" key="2">
    <source>
        <dbReference type="Proteomes" id="UP000007800"/>
    </source>
</evidence>
<dbReference type="InParanoid" id="C5M129"/>